<organism evidence="1">
    <name type="scientific">Siphoviridae sp. ctFbs2</name>
    <dbReference type="NCBI Taxonomy" id="2826213"/>
    <lineage>
        <taxon>Viruses</taxon>
        <taxon>Duplodnaviria</taxon>
        <taxon>Heunggongvirae</taxon>
        <taxon>Uroviricota</taxon>
        <taxon>Caudoviricetes</taxon>
    </lineage>
</organism>
<proteinExistence type="predicted"/>
<accession>A0A8S5NMB6</accession>
<reference evidence="1" key="1">
    <citation type="journal article" date="2021" name="Proc. Natl. Acad. Sci. U.S.A.">
        <title>A Catalog of Tens of Thousands of Viruses from Human Metagenomes Reveals Hidden Associations with Chronic Diseases.</title>
        <authorList>
            <person name="Tisza M.J."/>
            <person name="Buck C.B."/>
        </authorList>
    </citation>
    <scope>NUCLEOTIDE SEQUENCE</scope>
    <source>
        <strain evidence="1">CtFbs2</strain>
    </source>
</reference>
<name>A0A8S5NMB6_9CAUD</name>
<sequence>MAEVTFTEKELGFINECAIDKKGVLVEMPANPFPSLYRKGVIAKKGDDLTVTKDFREMFCLADQVVHIDLTKAEGEPEGDGKKFKYGETGDVIIEDEPMDYAGFRQAIAANLRDRRTKGVDEFQLIDKAVQVYDAAREVRAANGDEGTRSEHTTVGSRKHWRYDLADTVSAYFGVGMEVDKREIVFTGDLYMAGAAELTFEYLFKIGNRRAQRCYDERLFAGEPTVGVYAEKAAEFMAEVEKRLQHEGAEVEVDGEVVGKVVVDLDHPANYITIGDTVVDLGQVEE</sequence>
<evidence type="ECO:0000313" key="1">
    <source>
        <dbReference type="EMBL" id="DAD95508.1"/>
    </source>
</evidence>
<protein>
    <submittedName>
        <fullName evidence="1">Uncharacterized protein</fullName>
    </submittedName>
</protein>
<dbReference type="EMBL" id="BK015193">
    <property type="protein sequence ID" value="DAD95508.1"/>
    <property type="molecule type" value="Genomic_DNA"/>
</dbReference>